<protein>
    <recommendedName>
        <fullName evidence="4">Type I restriction modification DNA specificity domain-containing protein</fullName>
    </recommendedName>
</protein>
<organism evidence="3">
    <name type="scientific">termite gut metagenome</name>
    <dbReference type="NCBI Taxonomy" id="433724"/>
    <lineage>
        <taxon>unclassified sequences</taxon>
        <taxon>metagenomes</taxon>
        <taxon>organismal metagenomes</taxon>
    </lineage>
</organism>
<evidence type="ECO:0000256" key="1">
    <source>
        <dbReference type="ARBA" id="ARBA00022747"/>
    </source>
</evidence>
<reference evidence="3" key="1">
    <citation type="submission" date="2019-03" db="EMBL/GenBank/DDBJ databases">
        <title>Single cell metagenomics reveals metabolic interactions within the superorganism composed of flagellate Streblomastix strix and complex community of Bacteroidetes bacteria on its surface.</title>
        <authorList>
            <person name="Treitli S.C."/>
            <person name="Kolisko M."/>
            <person name="Husnik F."/>
            <person name="Keeling P."/>
            <person name="Hampl V."/>
        </authorList>
    </citation>
    <scope>NUCLEOTIDE SEQUENCE</scope>
    <source>
        <strain evidence="3">STM</strain>
    </source>
</reference>
<accession>A0A5J4QAW0</accession>
<dbReference type="AlphaFoldDB" id="A0A5J4QAW0"/>
<dbReference type="Gene3D" id="3.90.220.20">
    <property type="entry name" value="DNA methylase specificity domains"/>
    <property type="match status" value="1"/>
</dbReference>
<dbReference type="GO" id="GO:0003677">
    <property type="term" value="F:DNA binding"/>
    <property type="evidence" value="ECO:0007669"/>
    <property type="project" value="UniProtKB-KW"/>
</dbReference>
<keyword evidence="2" id="KW-0238">DNA-binding</keyword>
<name>A0A5J4QAW0_9ZZZZ</name>
<keyword evidence="1" id="KW-0680">Restriction system</keyword>
<evidence type="ECO:0000313" key="3">
    <source>
        <dbReference type="EMBL" id="KAA6318612.1"/>
    </source>
</evidence>
<dbReference type="GO" id="GO:0009307">
    <property type="term" value="P:DNA restriction-modification system"/>
    <property type="evidence" value="ECO:0007669"/>
    <property type="project" value="UniProtKB-KW"/>
</dbReference>
<evidence type="ECO:0000256" key="2">
    <source>
        <dbReference type="ARBA" id="ARBA00023125"/>
    </source>
</evidence>
<evidence type="ECO:0008006" key="4">
    <source>
        <dbReference type="Google" id="ProtNLM"/>
    </source>
</evidence>
<dbReference type="EMBL" id="SNRY01004135">
    <property type="protein sequence ID" value="KAA6318612.1"/>
    <property type="molecule type" value="Genomic_DNA"/>
</dbReference>
<proteinExistence type="predicted"/>
<dbReference type="InterPro" id="IPR044946">
    <property type="entry name" value="Restrct_endonuc_typeI_TRD_sf"/>
</dbReference>
<dbReference type="SUPFAM" id="SSF116734">
    <property type="entry name" value="DNA methylase specificity domain"/>
    <property type="match status" value="1"/>
</dbReference>
<gene>
    <name evidence="3" type="ORF">EZS27_031401</name>
</gene>
<comment type="caution">
    <text evidence="3">The sequence shown here is derived from an EMBL/GenBank/DDBJ whole genome shotgun (WGS) entry which is preliminary data.</text>
</comment>
<sequence>MENSTGNSMVAGNLAYKYYEEKEQEQDYTFLPDPLKYTSVSLQEVRENKLRLEASAFNLDAKVANEKIMANKYGYVNLWEENGLVENAYVNQRFKRIYVEHKEIPFFQPSSTTEVYPKPTKYISAKTDTDLDCLKVKKGMLLMTVSGTIGKVAIAGKKLDNQVFSHDLLRLIGKGQYDTGYIYAYFLTETGQNILQKMIFKNSKNAGCFCKPSFT</sequence>